<evidence type="ECO:0000256" key="1">
    <source>
        <dbReference type="SAM" id="MobiDB-lite"/>
    </source>
</evidence>
<feature type="transmembrane region" description="Helical" evidence="2">
    <location>
        <begin position="69"/>
        <end position="90"/>
    </location>
</feature>
<proteinExistence type="predicted"/>
<evidence type="ECO:0000256" key="2">
    <source>
        <dbReference type="SAM" id="Phobius"/>
    </source>
</evidence>
<accession>A0A7W9J4Z3</accession>
<comment type="caution">
    <text evidence="3">The sequence shown here is derived from an EMBL/GenBank/DDBJ whole genome shotgun (WGS) entry which is preliminary data.</text>
</comment>
<keyword evidence="4" id="KW-1185">Reference proteome</keyword>
<keyword evidence="2" id="KW-1133">Transmembrane helix</keyword>
<dbReference type="RefSeq" id="WP_184794689.1">
    <property type="nucleotide sequence ID" value="NZ_JACHMY010000001.1"/>
</dbReference>
<protein>
    <recommendedName>
        <fullName evidence="5">Integral membrane protein</fullName>
    </recommendedName>
</protein>
<gene>
    <name evidence="3" type="ORF">HDA39_001722</name>
</gene>
<organism evidence="3 4">
    <name type="scientific">Kribbella italica</name>
    <dbReference type="NCBI Taxonomy" id="1540520"/>
    <lineage>
        <taxon>Bacteria</taxon>
        <taxon>Bacillati</taxon>
        <taxon>Actinomycetota</taxon>
        <taxon>Actinomycetes</taxon>
        <taxon>Propionibacteriales</taxon>
        <taxon>Kribbellaceae</taxon>
        <taxon>Kribbella</taxon>
    </lineage>
</organism>
<evidence type="ECO:0008006" key="5">
    <source>
        <dbReference type="Google" id="ProtNLM"/>
    </source>
</evidence>
<sequence length="115" mass="12415">MATDDIRKDLRAAAAARQELGPEYEDAIIDSFLERLDARHAQLRGGFPEPVRQPPPPEHPSRERDPGGLALAIVSLGVAIPITAVSAQLLGFPGLVVSWAGMVAINFARVLGRRR</sequence>
<dbReference type="AlphaFoldDB" id="A0A7W9J4Z3"/>
<evidence type="ECO:0000313" key="3">
    <source>
        <dbReference type="EMBL" id="MBB5834988.1"/>
    </source>
</evidence>
<evidence type="ECO:0000313" key="4">
    <source>
        <dbReference type="Proteomes" id="UP000549971"/>
    </source>
</evidence>
<reference evidence="3 4" key="1">
    <citation type="submission" date="2020-08" db="EMBL/GenBank/DDBJ databases">
        <title>Sequencing the genomes of 1000 actinobacteria strains.</title>
        <authorList>
            <person name="Klenk H.-P."/>
        </authorList>
    </citation>
    <scope>NUCLEOTIDE SEQUENCE [LARGE SCALE GENOMIC DNA]</scope>
    <source>
        <strain evidence="3 4">DSM 28967</strain>
    </source>
</reference>
<name>A0A7W9J4Z3_9ACTN</name>
<dbReference type="Proteomes" id="UP000549971">
    <property type="component" value="Unassembled WGS sequence"/>
</dbReference>
<feature type="transmembrane region" description="Helical" evidence="2">
    <location>
        <begin position="96"/>
        <end position="112"/>
    </location>
</feature>
<keyword evidence="2" id="KW-0812">Transmembrane</keyword>
<feature type="region of interest" description="Disordered" evidence="1">
    <location>
        <begin position="44"/>
        <end position="66"/>
    </location>
</feature>
<dbReference type="EMBL" id="JACHMY010000001">
    <property type="protein sequence ID" value="MBB5834988.1"/>
    <property type="molecule type" value="Genomic_DNA"/>
</dbReference>
<keyword evidence="2" id="KW-0472">Membrane</keyword>